<dbReference type="CDD" id="cd04301">
    <property type="entry name" value="NAT_SF"/>
    <property type="match status" value="1"/>
</dbReference>
<feature type="domain" description="N-acetyltransferase" evidence="1">
    <location>
        <begin position="1"/>
        <end position="151"/>
    </location>
</feature>
<dbReference type="Proteomes" id="UP000310576">
    <property type="component" value="Unassembled WGS sequence"/>
</dbReference>
<accession>A0A4S2QDJ5</accession>
<reference evidence="2 3" key="1">
    <citation type="journal article" date="2019" name="Vet. Microbiol.">
        <title>Development of multi locus sequence typing (MLST) of Rodentibacter pneumotropicus.</title>
        <authorList>
            <person name="Adhikary S."/>
            <person name="Bisgaard M."/>
            <person name="Boot R."/>
            <person name="Benga L."/>
            <person name="Nicklas W."/>
            <person name="Christensen H."/>
        </authorList>
    </citation>
    <scope>NUCLEOTIDE SEQUENCE [LARGE SCALE GENOMIC DNA]</scope>
    <source>
        <strain evidence="2 3">1596_07</strain>
    </source>
</reference>
<organism evidence="2 3">
    <name type="scientific">Rodentibacter pneumotropicus</name>
    <dbReference type="NCBI Taxonomy" id="758"/>
    <lineage>
        <taxon>Bacteria</taxon>
        <taxon>Pseudomonadati</taxon>
        <taxon>Pseudomonadota</taxon>
        <taxon>Gammaproteobacteria</taxon>
        <taxon>Pasteurellales</taxon>
        <taxon>Pasteurellaceae</taxon>
        <taxon>Rodentibacter</taxon>
    </lineage>
</organism>
<dbReference type="SUPFAM" id="SSF55729">
    <property type="entry name" value="Acyl-CoA N-acyltransferases (Nat)"/>
    <property type="match status" value="1"/>
</dbReference>
<evidence type="ECO:0000313" key="3">
    <source>
        <dbReference type="Proteomes" id="UP000310576"/>
    </source>
</evidence>
<evidence type="ECO:0000259" key="1">
    <source>
        <dbReference type="PROSITE" id="PS51186"/>
    </source>
</evidence>
<gene>
    <name evidence="2" type="ORF">D3M76_06300</name>
</gene>
<dbReference type="PROSITE" id="PS51186">
    <property type="entry name" value="GNAT"/>
    <property type="match status" value="1"/>
</dbReference>
<dbReference type="RefSeq" id="WP_136124642.1">
    <property type="nucleotide sequence ID" value="NZ_CAJUGY010000022.1"/>
</dbReference>
<proteinExistence type="predicted"/>
<keyword evidence="2" id="KW-0808">Transferase</keyword>
<dbReference type="PANTHER" id="PTHR43617">
    <property type="entry name" value="L-AMINO ACID N-ACETYLTRANSFERASE"/>
    <property type="match status" value="1"/>
</dbReference>
<dbReference type="InterPro" id="IPR050276">
    <property type="entry name" value="MshD_Acetyltransferase"/>
</dbReference>
<dbReference type="PANTHER" id="PTHR43617:SF2">
    <property type="entry name" value="UPF0039 PROTEIN SLL0451"/>
    <property type="match status" value="1"/>
</dbReference>
<dbReference type="Pfam" id="PF00583">
    <property type="entry name" value="Acetyltransf_1"/>
    <property type="match status" value="1"/>
</dbReference>
<evidence type="ECO:0000313" key="2">
    <source>
        <dbReference type="EMBL" id="THA15063.1"/>
    </source>
</evidence>
<dbReference type="EMBL" id="QXNG01000057">
    <property type="protein sequence ID" value="THA15063.1"/>
    <property type="molecule type" value="Genomic_DNA"/>
</dbReference>
<protein>
    <submittedName>
        <fullName evidence="2">N-acetyltransferase</fullName>
    </submittedName>
</protein>
<sequence length="169" mass="18986">MLIRPETSEDYQQIYHLVKSAFATAEHSEGTEQDLVERLRGSSSFIPELSLVAEKEDEIVGYILFTQVRIGKNIELALAPLAVLPAAQQRGVGKALIKQGHEIAKQLGYHYSIVLGNPNYYGKLGYQSARQFQITPPFEIDDAFFMAFELNSPQNNVQGVVQYADEFFI</sequence>
<name>A0A4S2QDJ5_9PAST</name>
<dbReference type="InterPro" id="IPR000182">
    <property type="entry name" value="GNAT_dom"/>
</dbReference>
<dbReference type="Gene3D" id="3.40.630.30">
    <property type="match status" value="1"/>
</dbReference>
<dbReference type="InterPro" id="IPR016181">
    <property type="entry name" value="Acyl_CoA_acyltransferase"/>
</dbReference>
<comment type="caution">
    <text evidence="2">The sequence shown here is derived from an EMBL/GenBank/DDBJ whole genome shotgun (WGS) entry which is preliminary data.</text>
</comment>
<dbReference type="GO" id="GO:0016747">
    <property type="term" value="F:acyltransferase activity, transferring groups other than amino-acyl groups"/>
    <property type="evidence" value="ECO:0007669"/>
    <property type="project" value="InterPro"/>
</dbReference>
<dbReference type="AlphaFoldDB" id="A0A4S2QDJ5"/>